<keyword evidence="9" id="KW-1185">Reference proteome</keyword>
<dbReference type="GO" id="GO:0016020">
    <property type="term" value="C:membrane"/>
    <property type="evidence" value="ECO:0007669"/>
    <property type="project" value="UniProtKB-SubCell"/>
</dbReference>
<name>A0A2U8BRS1_9RICK</name>
<feature type="transmembrane region" description="Helical" evidence="6">
    <location>
        <begin position="64"/>
        <end position="86"/>
    </location>
</feature>
<evidence type="ECO:0000313" key="8">
    <source>
        <dbReference type="EMBL" id="AWD33032.1"/>
    </source>
</evidence>
<dbReference type="PROSITE" id="PS01246">
    <property type="entry name" value="UPF0003"/>
    <property type="match status" value="1"/>
</dbReference>
<evidence type="ECO:0000256" key="6">
    <source>
        <dbReference type="SAM" id="Phobius"/>
    </source>
</evidence>
<protein>
    <submittedName>
        <fullName evidence="8">Small/low conductance mechanosensitive channel</fullName>
    </submittedName>
</protein>
<sequence>MTLMLDIFSFLYTSILEEYRTVIANGLHIAITISWAAIILYVLSLARKILPLYKSRKHSPLSSYWYRIALSGYTPLRILIMVIAIGKVATMLMPKYEFVNKTVHIACILLTVNFVIRVIKITEKFIIHHTPAFLSNSDIVLDKPTIDVASKFISAIIVLFGAFAILKTFGLSIEGLMAFSGISGIIIAVASRDWLSGVVGTLSIYADQQFKIGHKIKLLDNRLLQPEGTVERINWRFTHLRGIDNKSICIPNLLFISTPVENASKITKVNITFNIYISTASIDTVLRFHERFNAELRDTIDIITEEQLPISISEATSKRTLFKCNTFFEKKDINTADRMKLLITTVINRICDDLNIEYEVNFL</sequence>
<dbReference type="InterPro" id="IPR006686">
    <property type="entry name" value="MscS_channel_CS"/>
</dbReference>
<reference evidence="8 9" key="1">
    <citation type="journal article" date="2018" name="Genome Biol. Evol.">
        <title>The Genome Sequence of "Candidatus Fokinia solitaria": Insights on Reductive Evolution in Rickettsiales.</title>
        <authorList>
            <person name="Floriano A.M."/>
            <person name="Castelli M."/>
            <person name="Krenek S."/>
            <person name="Berendonk T.U."/>
            <person name="Bazzocchi C."/>
            <person name="Petroni G."/>
            <person name="Sassera D."/>
        </authorList>
    </citation>
    <scope>NUCLEOTIDE SEQUENCE [LARGE SCALE GENOMIC DNA]</scope>
    <source>
        <strain evidence="8">Rio ETE_ALG 3VII</strain>
    </source>
</reference>
<keyword evidence="4 6" id="KW-1133">Transmembrane helix</keyword>
<evidence type="ECO:0000256" key="4">
    <source>
        <dbReference type="ARBA" id="ARBA00022989"/>
    </source>
</evidence>
<dbReference type="KEGG" id="fso:Fsol_00228"/>
<dbReference type="Gene3D" id="2.30.30.60">
    <property type="match status" value="1"/>
</dbReference>
<dbReference type="AlphaFoldDB" id="A0A2U8BRS1"/>
<feature type="transmembrane region" description="Helical" evidence="6">
    <location>
        <begin position="22"/>
        <end position="43"/>
    </location>
</feature>
<organism evidence="8 9">
    <name type="scientific">Candidatus Fokinia solitaria</name>
    <dbReference type="NCBI Taxonomy" id="1802984"/>
    <lineage>
        <taxon>Bacteria</taxon>
        <taxon>Pseudomonadati</taxon>
        <taxon>Pseudomonadota</taxon>
        <taxon>Alphaproteobacteria</taxon>
        <taxon>Rickettsiales</taxon>
        <taxon>Candidatus Midichloriaceae</taxon>
        <taxon>Candidatus Fokinia</taxon>
    </lineage>
</organism>
<dbReference type="InterPro" id="IPR023408">
    <property type="entry name" value="MscS_beta-dom_sf"/>
</dbReference>
<gene>
    <name evidence="8" type="ORF">Fsol_00228</name>
</gene>
<dbReference type="SUPFAM" id="SSF82861">
    <property type="entry name" value="Mechanosensitive channel protein MscS (YggB), transmembrane region"/>
    <property type="match status" value="1"/>
</dbReference>
<evidence type="ECO:0000259" key="7">
    <source>
        <dbReference type="Pfam" id="PF00924"/>
    </source>
</evidence>
<evidence type="ECO:0000256" key="3">
    <source>
        <dbReference type="ARBA" id="ARBA00022692"/>
    </source>
</evidence>
<comment type="subcellular location">
    <subcellularLocation>
        <location evidence="1">Membrane</location>
        <topology evidence="1">Multi-pass membrane protein</topology>
    </subcellularLocation>
</comment>
<dbReference type="SUPFAM" id="SSF50182">
    <property type="entry name" value="Sm-like ribonucleoproteins"/>
    <property type="match status" value="1"/>
</dbReference>
<evidence type="ECO:0000256" key="5">
    <source>
        <dbReference type="ARBA" id="ARBA00023136"/>
    </source>
</evidence>
<keyword evidence="3 6" id="KW-0812">Transmembrane</keyword>
<dbReference type="EMBL" id="CP025989">
    <property type="protein sequence ID" value="AWD33032.1"/>
    <property type="molecule type" value="Genomic_DNA"/>
</dbReference>
<dbReference type="Proteomes" id="UP000244519">
    <property type="component" value="Chromosome"/>
</dbReference>
<keyword evidence="5 6" id="KW-0472">Membrane</keyword>
<dbReference type="Gene3D" id="1.10.287.1260">
    <property type="match status" value="1"/>
</dbReference>
<feature type="transmembrane region" description="Helical" evidence="6">
    <location>
        <begin position="152"/>
        <end position="170"/>
    </location>
</feature>
<evidence type="ECO:0000256" key="2">
    <source>
        <dbReference type="ARBA" id="ARBA00008017"/>
    </source>
</evidence>
<evidence type="ECO:0000256" key="1">
    <source>
        <dbReference type="ARBA" id="ARBA00004141"/>
    </source>
</evidence>
<proteinExistence type="inferred from homology"/>
<accession>A0A2U8BRS1</accession>
<comment type="similarity">
    <text evidence="2">Belongs to the MscS (TC 1.A.23) family.</text>
</comment>
<evidence type="ECO:0000313" key="9">
    <source>
        <dbReference type="Proteomes" id="UP000244519"/>
    </source>
</evidence>
<feature type="domain" description="Mechanosensitive ion channel MscS" evidence="7">
    <location>
        <begin position="195"/>
        <end position="265"/>
    </location>
</feature>
<dbReference type="InterPro" id="IPR011014">
    <property type="entry name" value="MscS_channel_TM-2"/>
</dbReference>
<dbReference type="InterPro" id="IPR010920">
    <property type="entry name" value="LSM_dom_sf"/>
</dbReference>
<dbReference type="InterPro" id="IPR006685">
    <property type="entry name" value="MscS_channel_2nd"/>
</dbReference>
<feature type="transmembrane region" description="Helical" evidence="6">
    <location>
        <begin position="98"/>
        <end position="119"/>
    </location>
</feature>
<dbReference type="Pfam" id="PF00924">
    <property type="entry name" value="MS_channel_2nd"/>
    <property type="match status" value="1"/>
</dbReference>
<dbReference type="GO" id="GO:0008381">
    <property type="term" value="F:mechanosensitive monoatomic ion channel activity"/>
    <property type="evidence" value="ECO:0007669"/>
    <property type="project" value="UniProtKB-ARBA"/>
</dbReference>
<dbReference type="PANTHER" id="PTHR30566">
    <property type="entry name" value="YNAI-RELATED MECHANOSENSITIVE ION CHANNEL"/>
    <property type="match status" value="1"/>
</dbReference>
<dbReference type="PANTHER" id="PTHR30566:SF5">
    <property type="entry name" value="MECHANOSENSITIVE ION CHANNEL PROTEIN 1, MITOCHONDRIAL-RELATED"/>
    <property type="match status" value="1"/>
</dbReference>